<dbReference type="SUPFAM" id="SSF90123">
    <property type="entry name" value="ABC transporter transmembrane region"/>
    <property type="match status" value="1"/>
</dbReference>
<dbReference type="Gene3D" id="1.20.1560.10">
    <property type="entry name" value="ABC transporter type 1, transmembrane domain"/>
    <property type="match status" value="1"/>
</dbReference>
<dbReference type="RefSeq" id="WP_085027753.1">
    <property type="nucleotide sequence ID" value="NZ_CP020772.1"/>
</dbReference>
<dbReference type="PROSITE" id="PS50893">
    <property type="entry name" value="ABC_TRANSPORTER_2"/>
    <property type="match status" value="1"/>
</dbReference>
<organism evidence="12 13">
    <name type="scientific">Halobacillus mangrovi</name>
    <dbReference type="NCBI Taxonomy" id="402384"/>
    <lineage>
        <taxon>Bacteria</taxon>
        <taxon>Bacillati</taxon>
        <taxon>Bacillota</taxon>
        <taxon>Bacilli</taxon>
        <taxon>Bacillales</taxon>
        <taxon>Bacillaceae</taxon>
        <taxon>Halobacillus</taxon>
    </lineage>
</organism>
<dbReference type="GO" id="GO:0005886">
    <property type="term" value="C:plasma membrane"/>
    <property type="evidence" value="ECO:0007669"/>
    <property type="project" value="UniProtKB-SubCell"/>
</dbReference>
<feature type="domain" description="ABC transporter" evidence="10">
    <location>
        <begin position="332"/>
        <end position="563"/>
    </location>
</feature>
<dbReference type="InterPro" id="IPR003593">
    <property type="entry name" value="AAA+_ATPase"/>
</dbReference>
<dbReference type="EMBL" id="CP020772">
    <property type="protein sequence ID" value="ARI75833.1"/>
    <property type="molecule type" value="Genomic_DNA"/>
</dbReference>
<dbReference type="OrthoDB" id="9770415at2"/>
<dbReference type="STRING" id="402384.HM131_02890"/>
<accession>A0A1W5ZRB2</accession>
<dbReference type="SMART" id="SM00382">
    <property type="entry name" value="AAA"/>
    <property type="match status" value="1"/>
</dbReference>
<evidence type="ECO:0000259" key="11">
    <source>
        <dbReference type="PROSITE" id="PS50929"/>
    </source>
</evidence>
<dbReference type="SUPFAM" id="SSF52540">
    <property type="entry name" value="P-loop containing nucleoside triphosphate hydrolases"/>
    <property type="match status" value="1"/>
</dbReference>
<dbReference type="InterPro" id="IPR039421">
    <property type="entry name" value="Type_1_exporter"/>
</dbReference>
<feature type="transmembrane region" description="Helical" evidence="9">
    <location>
        <begin position="157"/>
        <end position="178"/>
    </location>
</feature>
<dbReference type="InterPro" id="IPR027417">
    <property type="entry name" value="P-loop_NTPase"/>
</dbReference>
<evidence type="ECO:0000256" key="5">
    <source>
        <dbReference type="ARBA" id="ARBA00022741"/>
    </source>
</evidence>
<dbReference type="Gene3D" id="3.40.50.300">
    <property type="entry name" value="P-loop containing nucleotide triphosphate hydrolases"/>
    <property type="match status" value="1"/>
</dbReference>
<evidence type="ECO:0000256" key="8">
    <source>
        <dbReference type="ARBA" id="ARBA00023136"/>
    </source>
</evidence>
<evidence type="ECO:0000256" key="4">
    <source>
        <dbReference type="ARBA" id="ARBA00022692"/>
    </source>
</evidence>
<dbReference type="PANTHER" id="PTHR43394:SF1">
    <property type="entry name" value="ATP-BINDING CASSETTE SUB-FAMILY B MEMBER 10, MITOCHONDRIAL"/>
    <property type="match status" value="1"/>
</dbReference>
<keyword evidence="4 9" id="KW-0812">Transmembrane</keyword>
<evidence type="ECO:0000256" key="6">
    <source>
        <dbReference type="ARBA" id="ARBA00022840"/>
    </source>
</evidence>
<keyword evidence="5" id="KW-0547">Nucleotide-binding</keyword>
<evidence type="ECO:0000256" key="3">
    <source>
        <dbReference type="ARBA" id="ARBA00022475"/>
    </source>
</evidence>
<dbReference type="PROSITE" id="PS00211">
    <property type="entry name" value="ABC_TRANSPORTER_1"/>
    <property type="match status" value="1"/>
</dbReference>
<gene>
    <name evidence="12" type="ORF">HM131_02890</name>
</gene>
<sequence>MQKIIAYSMNYKTSAGIALCLMLIELIVELVQPLIMAKIIDGGILVEDYSTVALWGSVLIGLSLLAFTAGITNSFFAAHFSQGVGYDLRRDLFAKVQKFTHENFQQFSTPGLITKITNDVTQIQSLLFMFVRIALRAPLFIIFGLMMAFTINVQLTFILVIAVPAFLGFLFWVLKIGVRLFKRVQLKIDRLNTVIRENLTGIRLIKGFNREEYESDRFLHVNKQLMGVNKRALWLMEVAMPVVMLGMNASILLILWLGADKLSLGNIQAGELVALINYATRIMFTFGLFTFLIMIFSRGNASAERISEVLDVEAPSYLEDSEKIQQELKGEVRFERVSFFHSDHPVLHNVSFHAQPGQTIGLLGETGAGKTSLLHLIPRLYEKHSGEIYLDDNPIEVFDTKSLRKQISLVPQDVHLFSGSVRSNIAWGKENAKMSEVVEAAKQAQIHSFIKTLPDGYDTVLGQKGVTFSGGQKQRLSIARALVRKPKILILDDSTSALDAYTEMKLLNSLKTQQCTVFIVAQKISSLKEANQILLLHQGKLIAQGSHEELLNESPYYREVFQSQREDVM</sequence>
<feature type="transmembrane region" description="Helical" evidence="9">
    <location>
        <begin position="133"/>
        <end position="151"/>
    </location>
</feature>
<dbReference type="KEGG" id="hmn:HM131_02890"/>
<evidence type="ECO:0000256" key="1">
    <source>
        <dbReference type="ARBA" id="ARBA00004651"/>
    </source>
</evidence>
<dbReference type="GO" id="GO:0016887">
    <property type="term" value="F:ATP hydrolysis activity"/>
    <property type="evidence" value="ECO:0007669"/>
    <property type="project" value="InterPro"/>
</dbReference>
<evidence type="ECO:0000313" key="13">
    <source>
        <dbReference type="Proteomes" id="UP000192527"/>
    </source>
</evidence>
<feature type="transmembrane region" description="Helical" evidence="9">
    <location>
        <begin position="278"/>
        <end position="296"/>
    </location>
</feature>
<dbReference type="GO" id="GO:0005524">
    <property type="term" value="F:ATP binding"/>
    <property type="evidence" value="ECO:0007669"/>
    <property type="project" value="UniProtKB-KW"/>
</dbReference>
<dbReference type="PROSITE" id="PS50929">
    <property type="entry name" value="ABC_TM1F"/>
    <property type="match status" value="1"/>
</dbReference>
<dbReference type="CDD" id="cd18548">
    <property type="entry name" value="ABC_6TM_Tm287_like"/>
    <property type="match status" value="1"/>
</dbReference>
<dbReference type="InterPro" id="IPR011527">
    <property type="entry name" value="ABC1_TM_dom"/>
</dbReference>
<keyword evidence="13" id="KW-1185">Reference proteome</keyword>
<feature type="transmembrane region" description="Helical" evidence="9">
    <location>
        <begin position="232"/>
        <end position="258"/>
    </location>
</feature>
<protein>
    <submittedName>
        <fullName evidence="12">ABC transporter ATP-binding protein</fullName>
    </submittedName>
</protein>
<keyword evidence="7 9" id="KW-1133">Transmembrane helix</keyword>
<dbReference type="Proteomes" id="UP000192527">
    <property type="component" value="Chromosome"/>
</dbReference>
<keyword evidence="8 9" id="KW-0472">Membrane</keyword>
<evidence type="ECO:0000256" key="9">
    <source>
        <dbReference type="SAM" id="Phobius"/>
    </source>
</evidence>
<dbReference type="Pfam" id="PF00664">
    <property type="entry name" value="ABC_membrane"/>
    <property type="match status" value="1"/>
</dbReference>
<dbReference type="InterPro" id="IPR003439">
    <property type="entry name" value="ABC_transporter-like_ATP-bd"/>
</dbReference>
<dbReference type="GO" id="GO:0015421">
    <property type="term" value="F:ABC-type oligopeptide transporter activity"/>
    <property type="evidence" value="ECO:0007669"/>
    <property type="project" value="TreeGrafter"/>
</dbReference>
<feature type="transmembrane region" description="Helical" evidence="9">
    <location>
        <begin position="52"/>
        <end position="80"/>
    </location>
</feature>
<dbReference type="AlphaFoldDB" id="A0A1W5ZRB2"/>
<dbReference type="Pfam" id="PF00005">
    <property type="entry name" value="ABC_tran"/>
    <property type="match status" value="1"/>
</dbReference>
<dbReference type="InterPro" id="IPR036640">
    <property type="entry name" value="ABC1_TM_sf"/>
</dbReference>
<keyword evidence="2" id="KW-0813">Transport</keyword>
<keyword evidence="6 12" id="KW-0067">ATP-binding</keyword>
<name>A0A1W5ZRB2_9BACI</name>
<evidence type="ECO:0000256" key="2">
    <source>
        <dbReference type="ARBA" id="ARBA00022448"/>
    </source>
</evidence>
<evidence type="ECO:0000313" key="12">
    <source>
        <dbReference type="EMBL" id="ARI75833.1"/>
    </source>
</evidence>
<proteinExistence type="predicted"/>
<evidence type="ECO:0000256" key="7">
    <source>
        <dbReference type="ARBA" id="ARBA00022989"/>
    </source>
</evidence>
<comment type="subcellular location">
    <subcellularLocation>
        <location evidence="1">Cell membrane</location>
        <topology evidence="1">Multi-pass membrane protein</topology>
    </subcellularLocation>
</comment>
<feature type="transmembrane region" description="Helical" evidence="9">
    <location>
        <begin position="16"/>
        <end position="40"/>
    </location>
</feature>
<dbReference type="InterPro" id="IPR017871">
    <property type="entry name" value="ABC_transporter-like_CS"/>
</dbReference>
<dbReference type="FunFam" id="3.40.50.300:FF:000221">
    <property type="entry name" value="Multidrug ABC transporter ATP-binding protein"/>
    <property type="match status" value="1"/>
</dbReference>
<feature type="domain" description="ABC transmembrane type-1" evidence="11">
    <location>
        <begin position="17"/>
        <end position="298"/>
    </location>
</feature>
<dbReference type="PANTHER" id="PTHR43394">
    <property type="entry name" value="ATP-DEPENDENT PERMEASE MDL1, MITOCHONDRIAL"/>
    <property type="match status" value="1"/>
</dbReference>
<evidence type="ECO:0000259" key="10">
    <source>
        <dbReference type="PROSITE" id="PS50893"/>
    </source>
</evidence>
<reference evidence="12 13" key="1">
    <citation type="submission" date="2017-04" db="EMBL/GenBank/DDBJ databases">
        <title>The whole genome sequencing and assembly of Halobacillus mangrovi strain.</title>
        <authorList>
            <person name="Lee S.-J."/>
            <person name="Park M.-K."/>
            <person name="Kim J.-Y."/>
            <person name="Lee Y.-J."/>
            <person name="Yi H."/>
            <person name="Bahn Y.-S."/>
            <person name="Kim J.F."/>
            <person name="Lee D.-W."/>
        </authorList>
    </citation>
    <scope>NUCLEOTIDE SEQUENCE [LARGE SCALE GENOMIC DNA]</scope>
    <source>
        <strain evidence="12 13">KTB 131</strain>
    </source>
</reference>
<keyword evidence="3" id="KW-1003">Cell membrane</keyword>